<dbReference type="AlphaFoldDB" id="A0A8X8KRS8"/>
<dbReference type="Proteomes" id="UP000484076">
    <property type="component" value="Unassembled WGS sequence"/>
</dbReference>
<accession>A0A8X8KRS8</accession>
<evidence type="ECO:0000313" key="1">
    <source>
        <dbReference type="EMBL" id="NUB45592.1"/>
    </source>
</evidence>
<evidence type="ECO:0000313" key="2">
    <source>
        <dbReference type="Proteomes" id="UP000484076"/>
    </source>
</evidence>
<proteinExistence type="predicted"/>
<gene>
    <name evidence="1" type="ORF">GEU84_014425</name>
</gene>
<reference evidence="1" key="1">
    <citation type="submission" date="2020-05" db="EMBL/GenBank/DDBJ databases">
        <title>Fertoebacter nigrum gen. nov., sp. nov., a new member of the family Rhodobacteraceae.</title>
        <authorList>
            <person name="Szuroczki S."/>
            <person name="Abbaszade G."/>
            <person name="Buni D."/>
            <person name="Schumann P."/>
            <person name="Toth E."/>
        </authorList>
    </citation>
    <scope>NUCLEOTIDE SEQUENCE</scope>
    <source>
        <strain evidence="1">RG-N-1a</strain>
    </source>
</reference>
<keyword evidence="2" id="KW-1185">Reference proteome</keyword>
<protein>
    <submittedName>
        <fullName evidence="1">Uncharacterized protein</fullName>
    </submittedName>
</protein>
<comment type="caution">
    <text evidence="1">The sequence shown here is derived from an EMBL/GenBank/DDBJ whole genome shotgun (WGS) entry which is preliminary data.</text>
</comment>
<organism evidence="1 2">
    <name type="scientific">Fertoeibacter niger</name>
    <dbReference type="NCBI Taxonomy" id="2656921"/>
    <lineage>
        <taxon>Bacteria</taxon>
        <taxon>Pseudomonadati</taxon>
        <taxon>Pseudomonadota</taxon>
        <taxon>Alphaproteobacteria</taxon>
        <taxon>Rhodobacterales</taxon>
        <taxon>Paracoccaceae</taxon>
        <taxon>Fertoeibacter</taxon>
    </lineage>
</organism>
<name>A0A8X8KRS8_9RHOB</name>
<dbReference type="EMBL" id="WHUT02000008">
    <property type="protein sequence ID" value="NUB45592.1"/>
    <property type="molecule type" value="Genomic_DNA"/>
</dbReference>
<sequence>MPPIEQSEFLQRFMALLEDAGPAGPAGAQGLLTAMPALDTGAREFAQVYGAQGALLAALTAEASSRGDTGMAGLLSALEQALRDQTLEMAPAPKEAPRLTAYVYPVV</sequence>
<dbReference type="RefSeq" id="WP_152827294.1">
    <property type="nucleotide sequence ID" value="NZ_WHUT02000008.1"/>
</dbReference>